<feature type="transmembrane region" description="Helical" evidence="1">
    <location>
        <begin position="6"/>
        <end position="26"/>
    </location>
</feature>
<organism evidence="2 3">
    <name type="scientific">Achromobacter xylosoxidans (strain A8)</name>
    <dbReference type="NCBI Taxonomy" id="762376"/>
    <lineage>
        <taxon>Bacteria</taxon>
        <taxon>Pseudomonadati</taxon>
        <taxon>Pseudomonadota</taxon>
        <taxon>Betaproteobacteria</taxon>
        <taxon>Burkholderiales</taxon>
        <taxon>Alcaligenaceae</taxon>
        <taxon>Achromobacter</taxon>
    </lineage>
</organism>
<evidence type="ECO:0000313" key="2">
    <source>
        <dbReference type="EMBL" id="ADP14352.1"/>
    </source>
</evidence>
<evidence type="ECO:0000313" key="3">
    <source>
        <dbReference type="Proteomes" id="UP000006876"/>
    </source>
</evidence>
<evidence type="ECO:0000256" key="1">
    <source>
        <dbReference type="SAM" id="Phobius"/>
    </source>
</evidence>
<dbReference type="STRING" id="762376.AXYL_01004"/>
<keyword evidence="1" id="KW-0472">Membrane</keyword>
<dbReference type="KEGG" id="axy:AXYL_01004"/>
<dbReference type="AlphaFoldDB" id="E3HJM7"/>
<dbReference type="Proteomes" id="UP000006876">
    <property type="component" value="Chromosome"/>
</dbReference>
<keyword evidence="1" id="KW-0812">Transmembrane</keyword>
<sequence length="39" mass="4435">MKDEVYIIYLYIFCMSYDASGSATLAKGPRALHRNSLHV</sequence>
<accession>E3HJM7</accession>
<name>E3HJM7_ACHXA</name>
<reference evidence="2 3" key="1">
    <citation type="journal article" date="2011" name="J. Bacteriol.">
        <title>Complete genome sequence of the haloaromatic acid-degrading bacterium Achromobacter xylosoxidans A8.</title>
        <authorList>
            <person name="Strnad H."/>
            <person name="Ridl J."/>
            <person name="Paces J."/>
            <person name="Kolar M."/>
            <person name="Vlcek C."/>
            <person name="Paces V."/>
        </authorList>
    </citation>
    <scope>NUCLEOTIDE SEQUENCE [LARGE SCALE GENOMIC DNA]</scope>
    <source>
        <strain evidence="2 3">A8</strain>
    </source>
</reference>
<dbReference type="HOGENOM" id="CLU_3303084_0_0_4"/>
<keyword evidence="1" id="KW-1133">Transmembrane helix</keyword>
<dbReference type="EMBL" id="CP002287">
    <property type="protein sequence ID" value="ADP14352.1"/>
    <property type="molecule type" value="Genomic_DNA"/>
</dbReference>
<protein>
    <submittedName>
        <fullName evidence="2">Uncharacterized protein</fullName>
    </submittedName>
</protein>
<gene>
    <name evidence="2" type="ordered locus">AXYL_01004</name>
</gene>
<proteinExistence type="predicted"/>